<evidence type="ECO:0000259" key="9">
    <source>
        <dbReference type="Pfam" id="PF02729"/>
    </source>
</evidence>
<evidence type="ECO:0000256" key="4">
    <source>
        <dbReference type="ARBA" id="ARBA00022975"/>
    </source>
</evidence>
<dbReference type="OrthoDB" id="7792at2157"/>
<feature type="binding site" evidence="7">
    <location>
        <position position="58"/>
    </location>
    <ligand>
        <name>carbamoyl phosphate</name>
        <dbReference type="ChEBI" id="CHEBI:58228"/>
    </ligand>
</feature>
<evidence type="ECO:0000256" key="1">
    <source>
        <dbReference type="ARBA" id="ARBA00004852"/>
    </source>
</evidence>
<dbReference type="InterPro" id="IPR006132">
    <property type="entry name" value="Asp/Orn_carbamoyltranf_P-bd"/>
</dbReference>
<dbReference type="SUPFAM" id="SSF53671">
    <property type="entry name" value="Aspartate/ornithine carbamoyltransferase"/>
    <property type="match status" value="1"/>
</dbReference>
<proteinExistence type="inferred from homology"/>
<dbReference type="FunFam" id="3.40.50.1370:FF:000002">
    <property type="entry name" value="Aspartate carbamoyltransferase 2"/>
    <property type="match status" value="1"/>
</dbReference>
<feature type="binding site" evidence="7">
    <location>
        <position position="107"/>
    </location>
    <ligand>
        <name>carbamoyl phosphate</name>
        <dbReference type="ChEBI" id="CHEBI:58228"/>
    </ligand>
</feature>
<dbReference type="Pfam" id="PF02729">
    <property type="entry name" value="OTCace_N"/>
    <property type="match status" value="1"/>
</dbReference>
<dbReference type="HAMAP" id="MF_00001">
    <property type="entry name" value="Asp_carb_tr"/>
    <property type="match status" value="1"/>
</dbReference>
<organism evidence="10 11">
    <name type="scientific">Staphylothermus hellenicus (strain DSM 12710 / JCM 10830 / BK20S6-10-b1 / P8)</name>
    <dbReference type="NCBI Taxonomy" id="591019"/>
    <lineage>
        <taxon>Archaea</taxon>
        <taxon>Thermoproteota</taxon>
        <taxon>Thermoprotei</taxon>
        <taxon>Desulfurococcales</taxon>
        <taxon>Desulfurococcaceae</taxon>
        <taxon>Staphylothermus</taxon>
    </lineage>
</organism>
<dbReference type="HOGENOM" id="CLU_043846_1_2_2"/>
<name>D7DB11_STAHD</name>
<dbReference type="InterPro" id="IPR036901">
    <property type="entry name" value="Asp/Orn_carbamoylTrfase_sf"/>
</dbReference>
<keyword evidence="3 7" id="KW-0808">Transferase</keyword>
<dbReference type="InterPro" id="IPR002082">
    <property type="entry name" value="Asp_carbamoyltransf"/>
</dbReference>
<dbReference type="GO" id="GO:0044205">
    <property type="term" value="P:'de novo' UMP biosynthetic process"/>
    <property type="evidence" value="ECO:0007669"/>
    <property type="project" value="UniProtKB-UniRule"/>
</dbReference>
<comment type="pathway">
    <text evidence="1 7">Pyrimidine metabolism; UMP biosynthesis via de novo pathway; (S)-dihydroorotate from bicarbonate: step 2/3.</text>
</comment>
<dbReference type="NCBIfam" id="NF002032">
    <property type="entry name" value="PRK00856.1"/>
    <property type="match status" value="1"/>
</dbReference>
<feature type="binding site" evidence="7">
    <location>
        <position position="57"/>
    </location>
    <ligand>
        <name>carbamoyl phosphate</name>
        <dbReference type="ChEBI" id="CHEBI:58228"/>
    </ligand>
</feature>
<sequence>MSFPRGDVLSILDYSRENLEYLFSVADQMEKYLSEKKKLNLLDGYIIALAFLEPSTRTMYSFQSATYRLGGKTLVFTSETATSLAKGENYADTIRMLDSYSDLIVIRSKYEGTARYAAEIAENPVINGGDGRHEHPTQAMIDLYTMYKIFGGIDGLTIGILGDLKYARTIASLLYGLTRFKPRKVYLISPGILRLREEVRNKIVELRLPFEETTSLQDVIDELDVLYVTRIQKERYPDPIEYERVKNLYRISIDILRNVKKEFRILHPLPKIDEIDYRVDETPYAAYFYQAKLGVPLRMALLSLVLGVWRD</sequence>
<dbReference type="Proteomes" id="UP000002573">
    <property type="component" value="Chromosome"/>
</dbReference>
<dbReference type="PROSITE" id="PS00097">
    <property type="entry name" value="CARBAMOYLTRANSFERASE"/>
    <property type="match status" value="1"/>
</dbReference>
<evidence type="ECO:0000313" key="11">
    <source>
        <dbReference type="Proteomes" id="UP000002573"/>
    </source>
</evidence>
<dbReference type="PRINTS" id="PR00101">
    <property type="entry name" value="ATCASE"/>
</dbReference>
<dbReference type="InterPro" id="IPR006131">
    <property type="entry name" value="Asp_carbamoyltransf_Asp/Orn-bd"/>
</dbReference>
<dbReference type="eggNOG" id="arCOG00911">
    <property type="taxonomic scope" value="Archaea"/>
</dbReference>
<evidence type="ECO:0000313" key="10">
    <source>
        <dbReference type="EMBL" id="ADI31358.1"/>
    </source>
</evidence>
<dbReference type="PANTHER" id="PTHR45753">
    <property type="entry name" value="ORNITHINE CARBAMOYLTRANSFERASE, MITOCHONDRIAL"/>
    <property type="match status" value="1"/>
</dbReference>
<dbReference type="GO" id="GO:0016597">
    <property type="term" value="F:amino acid binding"/>
    <property type="evidence" value="ECO:0007669"/>
    <property type="project" value="InterPro"/>
</dbReference>
<dbReference type="KEGG" id="shc:Shell_0217"/>
<dbReference type="InterPro" id="IPR006130">
    <property type="entry name" value="Asp/Orn_carbamoylTrfase"/>
</dbReference>
<protein>
    <recommendedName>
        <fullName evidence="7">Aspartate carbamoyltransferase</fullName>
        <ecNumber evidence="7">2.1.3.2</ecNumber>
    </recommendedName>
    <alternativeName>
        <fullName evidence="7">Aspartate transcarbamylase</fullName>
        <shortName evidence="7">ATCase</shortName>
    </alternativeName>
</protein>
<dbReference type="PRINTS" id="PR00100">
    <property type="entry name" value="AOTCASE"/>
</dbReference>
<dbReference type="AlphaFoldDB" id="D7DB11"/>
<gene>
    <name evidence="7" type="primary">pyrB</name>
    <name evidence="10" type="ordered locus">Shell_0217</name>
</gene>
<feature type="binding site" evidence="7">
    <location>
        <position position="138"/>
    </location>
    <ligand>
        <name>carbamoyl phosphate</name>
        <dbReference type="ChEBI" id="CHEBI:58228"/>
    </ligand>
</feature>
<dbReference type="STRING" id="591019.Shell_0217"/>
<dbReference type="Gene3D" id="3.40.50.1370">
    <property type="entry name" value="Aspartate/ornithine carbamoyltransferase"/>
    <property type="match status" value="2"/>
</dbReference>
<evidence type="ECO:0000256" key="2">
    <source>
        <dbReference type="ARBA" id="ARBA00008896"/>
    </source>
</evidence>
<feature type="domain" description="Aspartate/ornithine carbamoyltransferase Asp/Orn-binding" evidence="8">
    <location>
        <begin position="154"/>
        <end position="304"/>
    </location>
</feature>
<dbReference type="GO" id="GO:0006207">
    <property type="term" value="P:'de novo' pyrimidine nucleobase biosynthetic process"/>
    <property type="evidence" value="ECO:0007669"/>
    <property type="project" value="InterPro"/>
</dbReference>
<feature type="binding site" evidence="7">
    <location>
        <position position="168"/>
    </location>
    <ligand>
        <name>L-aspartate</name>
        <dbReference type="ChEBI" id="CHEBI:29991"/>
    </ligand>
</feature>
<dbReference type="UniPathway" id="UPA00070">
    <property type="reaction ID" value="UER00116"/>
</dbReference>
<reference evidence="11" key="1">
    <citation type="submission" date="2010-05" db="EMBL/GenBank/DDBJ databases">
        <title>Complete sequence of Staphylothermus hellenicus DSM 12710.</title>
        <authorList>
            <consortium name="US DOE Joint Genome Institute"/>
            <person name="Lucas S."/>
            <person name="Copeland A."/>
            <person name="Lapidus A."/>
            <person name="Cheng J.-F."/>
            <person name="Bruce D."/>
            <person name="Goodwin L."/>
            <person name="Pitluck S."/>
            <person name="Davenport K."/>
            <person name="Detter J.C."/>
            <person name="Han C."/>
            <person name="Tapia R."/>
            <person name="Larimer F."/>
            <person name="Land M."/>
            <person name="Hauser L."/>
            <person name="Kyrpides N."/>
            <person name="Mikhailova N."/>
            <person name="Anderson I.J."/>
            <person name="Woyke T."/>
        </authorList>
    </citation>
    <scope>NUCLEOTIDE SEQUENCE [LARGE SCALE GENOMIC DNA]</scope>
    <source>
        <strain evidence="11">DSM 12710 / JCM 10830 / BK20S6-10-b1 / P8</strain>
    </source>
</reference>
<comment type="function">
    <text evidence="5 7">Catalyzes the condensation of carbamoyl phosphate and aspartate to form carbamoyl aspartate and inorganic phosphate, the committed step in the de novo pyrimidine nucleotide biosynthesis pathway.</text>
</comment>
<feature type="binding site" evidence="7">
    <location>
        <position position="269"/>
    </location>
    <ligand>
        <name>carbamoyl phosphate</name>
        <dbReference type="ChEBI" id="CHEBI:58228"/>
    </ligand>
</feature>
<reference evidence="10 11" key="2">
    <citation type="journal article" date="2011" name="Stand. Genomic Sci.">
        <title>Complete genome sequence of Staphylothermus hellenicus P8.</title>
        <authorList>
            <person name="Anderson I."/>
            <person name="Wirth R."/>
            <person name="Lucas S."/>
            <person name="Copeland A."/>
            <person name="Lapidus A."/>
            <person name="Cheng J.F."/>
            <person name="Goodwin L."/>
            <person name="Pitluck S."/>
            <person name="Davenport K."/>
            <person name="Detter J.C."/>
            <person name="Han C."/>
            <person name="Tapia R."/>
            <person name="Land M."/>
            <person name="Hauser L."/>
            <person name="Pati A."/>
            <person name="Mikhailova N."/>
            <person name="Woyke T."/>
            <person name="Klenk H.P."/>
            <person name="Kyrpides N."/>
            <person name="Ivanova N."/>
        </authorList>
    </citation>
    <scope>NUCLEOTIDE SEQUENCE [LARGE SCALE GENOMIC DNA]</scope>
    <source>
        <strain evidence="11">DSM 12710 / JCM 10830 / BK20S6-10-b1 / P8</strain>
    </source>
</reference>
<evidence type="ECO:0000259" key="8">
    <source>
        <dbReference type="Pfam" id="PF00185"/>
    </source>
</evidence>
<accession>D7DB11</accession>
<feature type="binding site" evidence="7">
    <location>
        <position position="135"/>
    </location>
    <ligand>
        <name>carbamoyl phosphate</name>
        <dbReference type="ChEBI" id="CHEBI:58228"/>
    </ligand>
</feature>
<comment type="subunit">
    <text evidence="7">Heterooligomer of catalytic and regulatory chains.</text>
</comment>
<dbReference type="GO" id="GO:0004070">
    <property type="term" value="F:aspartate carbamoyltransferase activity"/>
    <property type="evidence" value="ECO:0007669"/>
    <property type="project" value="UniProtKB-UniRule"/>
</dbReference>
<feature type="binding site" evidence="7">
    <location>
        <position position="270"/>
    </location>
    <ligand>
        <name>carbamoyl phosphate</name>
        <dbReference type="ChEBI" id="CHEBI:58228"/>
    </ligand>
</feature>
<keyword evidence="11" id="KW-1185">Reference proteome</keyword>
<dbReference type="RefSeq" id="WP_013142556.1">
    <property type="nucleotide sequence ID" value="NC_014205.1"/>
</dbReference>
<evidence type="ECO:0000256" key="6">
    <source>
        <dbReference type="ARBA" id="ARBA00048859"/>
    </source>
</evidence>
<feature type="binding site" evidence="7">
    <location>
        <position position="230"/>
    </location>
    <ligand>
        <name>L-aspartate</name>
        <dbReference type="ChEBI" id="CHEBI:29991"/>
    </ligand>
</feature>
<dbReference type="NCBIfam" id="TIGR00670">
    <property type="entry name" value="asp_carb_tr"/>
    <property type="match status" value="1"/>
</dbReference>
<dbReference type="EC" id="2.1.3.2" evidence="7"/>
<comment type="similarity">
    <text evidence="2 7">Belongs to the aspartate/ornithine carbamoyltransferase superfamily. ATCase family.</text>
</comment>
<dbReference type="GO" id="GO:0006520">
    <property type="term" value="P:amino acid metabolic process"/>
    <property type="evidence" value="ECO:0007669"/>
    <property type="project" value="InterPro"/>
</dbReference>
<keyword evidence="4 7" id="KW-0665">Pyrimidine biosynthesis</keyword>
<feature type="domain" description="Aspartate/ornithine carbamoyltransferase carbamoyl-P binding" evidence="9">
    <location>
        <begin position="7"/>
        <end position="147"/>
    </location>
</feature>
<dbReference type="PANTHER" id="PTHR45753:SF6">
    <property type="entry name" value="ASPARTATE CARBAMOYLTRANSFERASE"/>
    <property type="match status" value="1"/>
</dbReference>
<dbReference type="Pfam" id="PF00185">
    <property type="entry name" value="OTCace"/>
    <property type="match status" value="1"/>
</dbReference>
<evidence type="ECO:0000256" key="7">
    <source>
        <dbReference type="HAMAP-Rule" id="MF_00001"/>
    </source>
</evidence>
<feature type="binding site" evidence="7">
    <location>
        <position position="86"/>
    </location>
    <ligand>
        <name>L-aspartate</name>
        <dbReference type="ChEBI" id="CHEBI:29991"/>
    </ligand>
</feature>
<dbReference type="EMBL" id="CP002051">
    <property type="protein sequence ID" value="ADI31358.1"/>
    <property type="molecule type" value="Genomic_DNA"/>
</dbReference>
<dbReference type="GeneID" id="9233506"/>
<evidence type="ECO:0000256" key="3">
    <source>
        <dbReference type="ARBA" id="ARBA00022679"/>
    </source>
</evidence>
<comment type="catalytic activity">
    <reaction evidence="6 7">
        <text>carbamoyl phosphate + L-aspartate = N-carbamoyl-L-aspartate + phosphate + H(+)</text>
        <dbReference type="Rhea" id="RHEA:20013"/>
        <dbReference type="ChEBI" id="CHEBI:15378"/>
        <dbReference type="ChEBI" id="CHEBI:29991"/>
        <dbReference type="ChEBI" id="CHEBI:32814"/>
        <dbReference type="ChEBI" id="CHEBI:43474"/>
        <dbReference type="ChEBI" id="CHEBI:58228"/>
        <dbReference type="EC" id="2.1.3.2"/>
    </reaction>
</comment>
<evidence type="ECO:0000256" key="5">
    <source>
        <dbReference type="ARBA" id="ARBA00043884"/>
    </source>
</evidence>